<comment type="caution">
    <text evidence="4">The sequence shown here is derived from an EMBL/GenBank/DDBJ whole genome shotgun (WGS) entry which is preliminary data.</text>
</comment>
<keyword evidence="5" id="KW-1185">Reference proteome</keyword>
<dbReference type="InterPro" id="IPR036525">
    <property type="entry name" value="Tubulin/FtsZ_GTPase_sf"/>
</dbReference>
<evidence type="ECO:0000256" key="3">
    <source>
        <dbReference type="SAM" id="MobiDB-lite"/>
    </source>
</evidence>
<keyword evidence="1" id="KW-0547">Nucleotide-binding</keyword>
<feature type="compositionally biased region" description="Acidic residues" evidence="3">
    <location>
        <begin position="148"/>
        <end position="170"/>
    </location>
</feature>
<gene>
    <name evidence="4" type="ORF">ACHAWO_011212</name>
</gene>
<dbReference type="SUPFAM" id="SSF55307">
    <property type="entry name" value="Tubulin C-terminal domain-like"/>
    <property type="match status" value="1"/>
</dbReference>
<reference evidence="4 5" key="1">
    <citation type="submission" date="2024-10" db="EMBL/GenBank/DDBJ databases">
        <title>Updated reference genomes for cyclostephanoid diatoms.</title>
        <authorList>
            <person name="Roberts W.R."/>
            <person name="Alverson A.J."/>
        </authorList>
    </citation>
    <scope>NUCLEOTIDE SEQUENCE [LARGE SCALE GENOMIC DNA]</scope>
    <source>
        <strain evidence="4 5">AJA010-31</strain>
    </source>
</reference>
<dbReference type="Gene3D" id="3.40.50.1440">
    <property type="entry name" value="Tubulin/FtsZ, GTPase domain"/>
    <property type="match status" value="1"/>
</dbReference>
<dbReference type="AlphaFoldDB" id="A0ABD3NVM3"/>
<dbReference type="EMBL" id="JALLPJ020000936">
    <property type="protein sequence ID" value="KAL3779377.1"/>
    <property type="molecule type" value="Genomic_DNA"/>
</dbReference>
<sequence length="189" mass="20611">MKFTTAVDNGYSPPRDMKNVQFAGIRRMNSSHKSSSTQLRMADRNALIPDGGLSPCVIKALMGIGIGSGKTGAEDAATAAISSPCSILPLTMLKEDANVIFEALIDESLEDSISITVLATGFATTPKQNLSNFNDVQQMSRRKNTEPVYDDEEEYEDDKDNSDDESDDGDDRIPSFLLEAWNEGDRIPP</sequence>
<protein>
    <submittedName>
        <fullName evidence="4">Uncharacterized protein</fullName>
    </submittedName>
</protein>
<evidence type="ECO:0000256" key="1">
    <source>
        <dbReference type="ARBA" id="ARBA00022741"/>
    </source>
</evidence>
<dbReference type="GO" id="GO:0005525">
    <property type="term" value="F:GTP binding"/>
    <property type="evidence" value="ECO:0007669"/>
    <property type="project" value="UniProtKB-KW"/>
</dbReference>
<organism evidence="4 5">
    <name type="scientific">Cyclotella atomus</name>
    <dbReference type="NCBI Taxonomy" id="382360"/>
    <lineage>
        <taxon>Eukaryota</taxon>
        <taxon>Sar</taxon>
        <taxon>Stramenopiles</taxon>
        <taxon>Ochrophyta</taxon>
        <taxon>Bacillariophyta</taxon>
        <taxon>Coscinodiscophyceae</taxon>
        <taxon>Thalassiosirophycidae</taxon>
        <taxon>Stephanodiscales</taxon>
        <taxon>Stephanodiscaceae</taxon>
        <taxon>Cyclotella</taxon>
    </lineage>
</organism>
<evidence type="ECO:0000256" key="2">
    <source>
        <dbReference type="ARBA" id="ARBA00023134"/>
    </source>
</evidence>
<accession>A0ABD3NVM3</accession>
<name>A0ABD3NVM3_9STRA</name>
<feature type="region of interest" description="Disordered" evidence="3">
    <location>
        <begin position="134"/>
        <end position="189"/>
    </location>
</feature>
<keyword evidence="2" id="KW-0342">GTP-binding</keyword>
<evidence type="ECO:0000313" key="5">
    <source>
        <dbReference type="Proteomes" id="UP001530400"/>
    </source>
</evidence>
<proteinExistence type="predicted"/>
<evidence type="ECO:0000313" key="4">
    <source>
        <dbReference type="EMBL" id="KAL3779377.1"/>
    </source>
</evidence>
<dbReference type="InterPro" id="IPR008280">
    <property type="entry name" value="Tub_FtsZ_C"/>
</dbReference>
<dbReference type="Proteomes" id="UP001530400">
    <property type="component" value="Unassembled WGS sequence"/>
</dbReference>